<dbReference type="Pfam" id="PF00389">
    <property type="entry name" value="2-Hacid_dh"/>
    <property type="match status" value="1"/>
</dbReference>
<dbReference type="SUPFAM" id="SSF52283">
    <property type="entry name" value="Formate/glycerate dehydrogenase catalytic domain-like"/>
    <property type="match status" value="1"/>
</dbReference>
<feature type="compositionally biased region" description="Acidic residues" evidence="4">
    <location>
        <begin position="535"/>
        <end position="553"/>
    </location>
</feature>
<feature type="domain" description="D-isomer specific 2-hydroxyacid dehydrogenase NAD-binding" evidence="7">
    <location>
        <begin position="108"/>
        <end position="283"/>
    </location>
</feature>
<feature type="compositionally biased region" description="Low complexity" evidence="4">
    <location>
        <begin position="422"/>
        <end position="437"/>
    </location>
</feature>
<evidence type="ECO:0000256" key="4">
    <source>
        <dbReference type="SAM" id="MobiDB-lite"/>
    </source>
</evidence>
<accession>A0A811NZ29</accession>
<comment type="caution">
    <text evidence="8">The sequence shown here is derived from an EMBL/GenBank/DDBJ whole genome shotgun (WGS) entry which is preliminary data.</text>
</comment>
<keyword evidence="5" id="KW-0472">Membrane</keyword>
<keyword evidence="3" id="KW-0520">NAD</keyword>
<name>A0A811NZ29_9POAL</name>
<feature type="region of interest" description="Disordered" evidence="4">
    <location>
        <begin position="342"/>
        <end position="553"/>
    </location>
</feature>
<dbReference type="InterPro" id="IPR036291">
    <property type="entry name" value="NAD(P)-bd_dom_sf"/>
</dbReference>
<dbReference type="FunFam" id="3.40.50.720:FF:000213">
    <property type="entry name" value="Putative 2-hydroxyacid dehydrogenase"/>
    <property type="match status" value="1"/>
</dbReference>
<dbReference type="InterPro" id="IPR006140">
    <property type="entry name" value="D-isomer_DH_NAD-bd"/>
</dbReference>
<dbReference type="GO" id="GO:0051287">
    <property type="term" value="F:NAD binding"/>
    <property type="evidence" value="ECO:0007669"/>
    <property type="project" value="InterPro"/>
</dbReference>
<evidence type="ECO:0000256" key="5">
    <source>
        <dbReference type="SAM" id="Phobius"/>
    </source>
</evidence>
<dbReference type="AlphaFoldDB" id="A0A811NZ29"/>
<dbReference type="EMBL" id="CAJGYO010000005">
    <property type="protein sequence ID" value="CAD6233555.1"/>
    <property type="molecule type" value="Genomic_DNA"/>
</dbReference>
<keyword evidence="2" id="KW-0560">Oxidoreductase</keyword>
<dbReference type="OrthoDB" id="903824at2759"/>
<organism evidence="8 9">
    <name type="scientific">Miscanthus lutarioriparius</name>
    <dbReference type="NCBI Taxonomy" id="422564"/>
    <lineage>
        <taxon>Eukaryota</taxon>
        <taxon>Viridiplantae</taxon>
        <taxon>Streptophyta</taxon>
        <taxon>Embryophyta</taxon>
        <taxon>Tracheophyta</taxon>
        <taxon>Spermatophyta</taxon>
        <taxon>Magnoliopsida</taxon>
        <taxon>Liliopsida</taxon>
        <taxon>Poales</taxon>
        <taxon>Poaceae</taxon>
        <taxon>PACMAD clade</taxon>
        <taxon>Panicoideae</taxon>
        <taxon>Andropogonodae</taxon>
        <taxon>Andropogoneae</taxon>
        <taxon>Saccharinae</taxon>
        <taxon>Miscanthus</taxon>
    </lineage>
</organism>
<gene>
    <name evidence="8" type="ORF">NCGR_LOCUS22890</name>
</gene>
<dbReference type="GO" id="GO:0005829">
    <property type="term" value="C:cytosol"/>
    <property type="evidence" value="ECO:0007669"/>
    <property type="project" value="TreeGrafter"/>
</dbReference>
<keyword evidence="1" id="KW-0521">NADP</keyword>
<evidence type="ECO:0000256" key="1">
    <source>
        <dbReference type="ARBA" id="ARBA00022857"/>
    </source>
</evidence>
<evidence type="ECO:0000259" key="6">
    <source>
        <dbReference type="Pfam" id="PF00389"/>
    </source>
</evidence>
<keyword evidence="9" id="KW-1185">Reference proteome</keyword>
<feature type="compositionally biased region" description="Polar residues" evidence="4">
    <location>
        <begin position="466"/>
        <end position="494"/>
    </location>
</feature>
<keyword evidence="5" id="KW-1133">Transmembrane helix</keyword>
<proteinExistence type="predicted"/>
<evidence type="ECO:0000313" key="9">
    <source>
        <dbReference type="Proteomes" id="UP000604825"/>
    </source>
</evidence>
<evidence type="ECO:0000259" key="7">
    <source>
        <dbReference type="Pfam" id="PF02826"/>
    </source>
</evidence>
<feature type="domain" description="D-isomer specific 2-hydroxyacid dehydrogenase catalytic" evidence="6">
    <location>
        <begin position="11"/>
        <end position="314"/>
    </location>
</feature>
<feature type="compositionally biased region" description="Low complexity" evidence="4">
    <location>
        <begin position="499"/>
        <end position="511"/>
    </location>
</feature>
<evidence type="ECO:0000256" key="3">
    <source>
        <dbReference type="ARBA" id="ARBA00023027"/>
    </source>
</evidence>
<dbReference type="GO" id="GO:0030267">
    <property type="term" value="F:glyoxylate reductase (NADPH) activity"/>
    <property type="evidence" value="ECO:0007669"/>
    <property type="project" value="TreeGrafter"/>
</dbReference>
<reference evidence="8" key="1">
    <citation type="submission" date="2020-10" db="EMBL/GenBank/DDBJ databases">
        <authorList>
            <person name="Han B."/>
            <person name="Lu T."/>
            <person name="Zhao Q."/>
            <person name="Huang X."/>
            <person name="Zhao Y."/>
        </authorList>
    </citation>
    <scope>NUCLEOTIDE SEQUENCE</scope>
</reference>
<dbReference type="InterPro" id="IPR006139">
    <property type="entry name" value="D-isomer_2_OHA_DH_cat_dom"/>
</dbReference>
<feature type="compositionally biased region" description="Polar residues" evidence="4">
    <location>
        <begin position="412"/>
        <end position="421"/>
    </location>
</feature>
<feature type="compositionally biased region" description="Basic residues" evidence="4">
    <location>
        <begin position="361"/>
        <end position="371"/>
    </location>
</feature>
<evidence type="ECO:0000313" key="8">
    <source>
        <dbReference type="EMBL" id="CAD6233555.1"/>
    </source>
</evidence>
<protein>
    <submittedName>
        <fullName evidence="8">Uncharacterized protein</fullName>
    </submittedName>
</protein>
<feature type="compositionally biased region" description="Basic and acidic residues" evidence="4">
    <location>
        <begin position="390"/>
        <end position="410"/>
    </location>
</feature>
<dbReference type="GO" id="GO:0016618">
    <property type="term" value="F:hydroxypyruvate reductase [NAD(P)H] activity"/>
    <property type="evidence" value="ECO:0007669"/>
    <property type="project" value="TreeGrafter"/>
</dbReference>
<feature type="compositionally biased region" description="Basic residues" evidence="4">
    <location>
        <begin position="512"/>
        <end position="528"/>
    </location>
</feature>
<feature type="compositionally biased region" description="Low complexity" evidence="4">
    <location>
        <begin position="453"/>
        <end position="465"/>
    </location>
</feature>
<keyword evidence="5" id="KW-0812">Transmembrane</keyword>
<dbReference type="PANTHER" id="PTHR10996">
    <property type="entry name" value="2-HYDROXYACID DEHYDROGENASE-RELATED"/>
    <property type="match status" value="1"/>
</dbReference>
<dbReference type="InterPro" id="IPR050223">
    <property type="entry name" value="D-isomer_2-hydroxyacid_DH"/>
</dbReference>
<sequence>MESLGVLLLYPVNAYLEQELDRRCRLYRFWESPRDEFLRAHAGAVRAVVGNANYGADAALIDALPALEIVASFSVGIDRVDLAKCRERGIRVTNTPDVLTDDVADLAVGLAIAVLRRIPQADRYVRAGLWKSRGDYTLTTRFSGKRVGIIGLGRIGQAVARRVEAFDCPVNYHQRTEQKSVYPNYTYYPTVVELASNSDVLVVACPLNASTRHIVSREVMEALGPKGVLINVGRGPHVDEPEMVAALADGRLGGAGLDVFEDEPNVPEALLGMDNVVLVPHVGSGTYETRKAMADLVLGNLEAHVLSKPLLTPVRGGQVEKKQESPSPTDVWGSMLLITLRSEPSGRDGDPTPHLTSRPVHFSRRPRRRTRVQRERDLDDEELRKRHRKQENTGEQERTARPSGRRDEAQGVRSSDATSQATTTPPRTPKTPNNKRPAYYVQSPSHDGGGDKSSSSTTTTTAHTTPVYNSPLDSPSHASSTGRHSRVSSATRFSGTLLRSASPAAGRSAGAGRKKRHGGGSGHKKKKWREVGGVIDEEAADESDDEVDQEQEEEEELPVCCGVVLCALILAFAAACLVVWGVARRYKPTVVAKSLTVHNFYAGEGTDRTGVPTKLVTLNCSLAMSVHNPSAMFGIHVSSSSIRLMYSEIAIATGQLHKFYQPRKSRRAAAAVLHGEKTPLYGAGATLVVANDAGGKGKVPLTLELAVKTRGHVIGRLVRVKHAVRVRCPVAIDPGSSRPVRFRRSDCSYRRR</sequence>
<dbReference type="Gene3D" id="3.40.50.720">
    <property type="entry name" value="NAD(P)-binding Rossmann-like Domain"/>
    <property type="match status" value="2"/>
</dbReference>
<feature type="transmembrane region" description="Helical" evidence="5">
    <location>
        <begin position="562"/>
        <end position="583"/>
    </location>
</feature>
<dbReference type="PANTHER" id="PTHR10996:SF178">
    <property type="entry name" value="2-HYDROXYACID DEHYDROGENASE YGL185C-RELATED"/>
    <property type="match status" value="1"/>
</dbReference>
<dbReference type="Pfam" id="PF02826">
    <property type="entry name" value="2-Hacid_dh_C"/>
    <property type="match status" value="1"/>
</dbReference>
<dbReference type="Proteomes" id="UP000604825">
    <property type="component" value="Unassembled WGS sequence"/>
</dbReference>
<dbReference type="SUPFAM" id="SSF51735">
    <property type="entry name" value="NAD(P)-binding Rossmann-fold domains"/>
    <property type="match status" value="1"/>
</dbReference>
<dbReference type="CDD" id="cd12156">
    <property type="entry name" value="HPPR"/>
    <property type="match status" value="1"/>
</dbReference>
<evidence type="ECO:0000256" key="2">
    <source>
        <dbReference type="ARBA" id="ARBA00023002"/>
    </source>
</evidence>